<keyword evidence="2 9" id="KW-0132">Cell division</keyword>
<dbReference type="EMBL" id="AKAU01000261">
    <property type="protein sequence ID" value="EIM94740.1"/>
    <property type="molecule type" value="Genomic_DNA"/>
</dbReference>
<dbReference type="CDD" id="cd07185">
    <property type="entry name" value="OmpA_C-like"/>
    <property type="match status" value="1"/>
</dbReference>
<evidence type="ECO:0000256" key="3">
    <source>
        <dbReference type="ARBA" id="ARBA00022729"/>
    </source>
</evidence>
<comment type="similarity">
    <text evidence="9">Belongs to the Pal lipoprotein family.</text>
</comment>
<keyword evidence="13" id="KW-1185">Reference proteome</keyword>
<dbReference type="Proteomes" id="UP000004980">
    <property type="component" value="Unassembled WGS sequence"/>
</dbReference>
<comment type="function">
    <text evidence="9">Part of the Tol-Pal system, which plays a role in outer membrane invagination during cell division and is important for maintaining outer membrane integrity.</text>
</comment>
<keyword evidence="8 9" id="KW-0131">Cell cycle</keyword>
<proteinExistence type="inferred from homology"/>
<evidence type="ECO:0000256" key="4">
    <source>
        <dbReference type="ARBA" id="ARBA00023136"/>
    </source>
</evidence>
<comment type="subcellular location">
    <subcellularLocation>
        <location evidence="1">Cell outer membrane</location>
    </subcellularLocation>
</comment>
<evidence type="ECO:0000313" key="13">
    <source>
        <dbReference type="Proteomes" id="UP000004980"/>
    </source>
</evidence>
<dbReference type="PANTHER" id="PTHR30329:SF21">
    <property type="entry name" value="LIPOPROTEIN YIAD-RELATED"/>
    <property type="match status" value="1"/>
</dbReference>
<dbReference type="PANTHER" id="PTHR30329">
    <property type="entry name" value="STATOR ELEMENT OF FLAGELLAR MOTOR COMPLEX"/>
    <property type="match status" value="1"/>
</dbReference>
<keyword evidence="7 12" id="KW-0449">Lipoprotein</keyword>
<protein>
    <recommendedName>
        <fullName evidence="9">Peptidoglycan-associated protein</fullName>
    </recommendedName>
</protein>
<evidence type="ECO:0000256" key="9">
    <source>
        <dbReference type="HAMAP-Rule" id="MF_02204"/>
    </source>
</evidence>
<dbReference type="NCBIfam" id="TIGR02802">
    <property type="entry name" value="Pal_lipo"/>
    <property type="match status" value="1"/>
</dbReference>
<keyword evidence="3" id="KW-0732">Signal</keyword>
<evidence type="ECO:0000313" key="12">
    <source>
        <dbReference type="EMBL" id="EIM94740.1"/>
    </source>
</evidence>
<dbReference type="PROSITE" id="PS51123">
    <property type="entry name" value="OMPA_2"/>
    <property type="match status" value="1"/>
</dbReference>
<keyword evidence="6" id="KW-0998">Cell outer membrane</keyword>
<keyword evidence="4 10" id="KW-0472">Membrane</keyword>
<comment type="subunit">
    <text evidence="9">The Tol-Pal system is composed of five core proteins: the inner membrane proteins TolA, TolQ and TolR, the periplasmic protein TolB and the outer membrane protein Pal. They form a network linking the inner and outer membranes and the peptidoglycan layer.</text>
</comment>
<reference evidence="12 13" key="1">
    <citation type="journal article" date="2012" name="J. Bacteriol.">
        <title>Draft Genome Sequence of the Soil Bacterium Burkholderia terrae Strain BS001, Which Interacts with Fungal Surface Structures.</title>
        <authorList>
            <person name="Nazir R."/>
            <person name="Hansen M.A."/>
            <person name="Sorensen S."/>
            <person name="van Elsas J.D."/>
        </authorList>
    </citation>
    <scope>NUCLEOTIDE SEQUENCE [LARGE SCALE GENOMIC DNA]</scope>
    <source>
        <strain evidence="12 13">BS001</strain>
    </source>
</reference>
<evidence type="ECO:0000256" key="6">
    <source>
        <dbReference type="ARBA" id="ARBA00023237"/>
    </source>
</evidence>
<dbReference type="RefSeq" id="WP_009770315.1">
    <property type="nucleotide sequence ID" value="NZ_AKAU01000261.1"/>
</dbReference>
<dbReference type="InterPro" id="IPR006664">
    <property type="entry name" value="OMP_bac"/>
</dbReference>
<evidence type="ECO:0000256" key="2">
    <source>
        <dbReference type="ARBA" id="ARBA00022618"/>
    </source>
</evidence>
<keyword evidence="5" id="KW-0564">Palmitate</keyword>
<dbReference type="Gene3D" id="3.30.1330.60">
    <property type="entry name" value="OmpA-like domain"/>
    <property type="match status" value="1"/>
</dbReference>
<gene>
    <name evidence="9" type="primary">pal</name>
    <name evidence="12" type="ORF">WQE_42859</name>
</gene>
<evidence type="ECO:0000256" key="10">
    <source>
        <dbReference type="PROSITE-ProRule" id="PRU00473"/>
    </source>
</evidence>
<dbReference type="HAMAP" id="MF_02204">
    <property type="entry name" value="Pal"/>
    <property type="match status" value="1"/>
</dbReference>
<dbReference type="InterPro" id="IPR039001">
    <property type="entry name" value="Pal"/>
</dbReference>
<evidence type="ECO:0000256" key="7">
    <source>
        <dbReference type="ARBA" id="ARBA00023288"/>
    </source>
</evidence>
<feature type="domain" description="OmpA-like" evidence="11">
    <location>
        <begin position="42"/>
        <end position="156"/>
    </location>
</feature>
<dbReference type="InterPro" id="IPR006665">
    <property type="entry name" value="OmpA-like"/>
</dbReference>
<dbReference type="SUPFAM" id="SSF103088">
    <property type="entry name" value="OmpA-like"/>
    <property type="match status" value="1"/>
</dbReference>
<name>A0ABN0F7Y8_9BURK</name>
<evidence type="ECO:0000256" key="8">
    <source>
        <dbReference type="ARBA" id="ARBA00023306"/>
    </source>
</evidence>
<evidence type="ECO:0000259" key="11">
    <source>
        <dbReference type="PROSITE" id="PS51123"/>
    </source>
</evidence>
<dbReference type="InterPro" id="IPR050330">
    <property type="entry name" value="Bact_OuterMem_StrucFunc"/>
</dbReference>
<comment type="caution">
    <text evidence="12">The sequence shown here is derived from an EMBL/GenBank/DDBJ whole genome shotgun (WGS) entry which is preliminary data.</text>
</comment>
<sequence length="156" mass="16733">MTGALAACHSGTKLNEGTGTGAGSTAGAQTTGVAPAAVDELNNPGSPLSKRNIYFDFDSYTVKSDYQSLLEAHARYLRGHPTRHVVIQCNTDERGSSEYNLALGEKRSQAVLRGLETLGVPDSQLEARSYGKEKPVAPGHDEAAWAQNRRADLVYR</sequence>
<dbReference type="InterPro" id="IPR036737">
    <property type="entry name" value="OmpA-like_sf"/>
</dbReference>
<dbReference type="InterPro" id="IPR014169">
    <property type="entry name" value="Pal_lipo_C"/>
</dbReference>
<accession>A0ABN0F7Y8</accession>
<evidence type="ECO:0000256" key="1">
    <source>
        <dbReference type="ARBA" id="ARBA00004442"/>
    </source>
</evidence>
<evidence type="ECO:0000256" key="5">
    <source>
        <dbReference type="ARBA" id="ARBA00023139"/>
    </source>
</evidence>
<dbReference type="PRINTS" id="PR01021">
    <property type="entry name" value="OMPADOMAIN"/>
</dbReference>
<dbReference type="Pfam" id="PF00691">
    <property type="entry name" value="OmpA"/>
    <property type="match status" value="1"/>
</dbReference>
<organism evidence="12 13">
    <name type="scientific">Paraburkholderia hospita</name>
    <dbReference type="NCBI Taxonomy" id="169430"/>
    <lineage>
        <taxon>Bacteria</taxon>
        <taxon>Pseudomonadati</taxon>
        <taxon>Pseudomonadota</taxon>
        <taxon>Betaproteobacteria</taxon>
        <taxon>Burkholderiales</taxon>
        <taxon>Burkholderiaceae</taxon>
        <taxon>Paraburkholderia</taxon>
    </lineage>
</organism>